<evidence type="ECO:0000256" key="7">
    <source>
        <dbReference type="ARBA" id="ARBA00022917"/>
    </source>
</evidence>
<feature type="region of interest" description="G-domain" evidence="10">
    <location>
        <begin position="416"/>
        <end position="564"/>
    </location>
</feature>
<reference evidence="15 16" key="1">
    <citation type="journal article" date="2014" name="Mol. Biol. Evol.">
        <title>Massive expansion of Ubiquitination-related gene families within the Chlamydiae.</title>
        <authorList>
            <person name="Domman D."/>
            <person name="Collingro A."/>
            <person name="Lagkouvardos I."/>
            <person name="Gehre L."/>
            <person name="Weinmaier T."/>
            <person name="Rattei T."/>
            <person name="Subtil A."/>
            <person name="Horn M."/>
        </authorList>
    </citation>
    <scope>NUCLEOTIDE SEQUENCE [LARGE SCALE GENOMIC DNA]</scope>
    <source>
        <strain evidence="15 16">OEW1</strain>
    </source>
</reference>
<dbReference type="EMBL" id="JSAM01000079">
    <property type="protein sequence ID" value="KIA77393.1"/>
    <property type="molecule type" value="Genomic_DNA"/>
</dbReference>
<dbReference type="SUPFAM" id="SSF52540">
    <property type="entry name" value="P-loop containing nucleoside triphosphate hydrolases"/>
    <property type="match status" value="1"/>
</dbReference>
<evidence type="ECO:0000259" key="14">
    <source>
        <dbReference type="PROSITE" id="PS51722"/>
    </source>
</evidence>
<dbReference type="InterPro" id="IPR015760">
    <property type="entry name" value="TIF_IF2"/>
</dbReference>
<dbReference type="GO" id="GO:0005829">
    <property type="term" value="C:cytosol"/>
    <property type="evidence" value="ECO:0007669"/>
    <property type="project" value="TreeGrafter"/>
</dbReference>
<dbReference type="RefSeq" id="WP_006340101.1">
    <property type="nucleotide sequence ID" value="NZ_BAWW01000008.1"/>
</dbReference>
<feature type="region of interest" description="Disordered" evidence="13">
    <location>
        <begin position="27"/>
        <end position="100"/>
    </location>
</feature>
<dbReference type="InterPro" id="IPR000795">
    <property type="entry name" value="T_Tr_GTP-bd_dom"/>
</dbReference>
<dbReference type="InterPro" id="IPR027417">
    <property type="entry name" value="P-loop_NTPase"/>
</dbReference>
<dbReference type="Pfam" id="PF04760">
    <property type="entry name" value="IF2_N"/>
    <property type="match status" value="1"/>
</dbReference>
<keyword evidence="4 10" id="KW-0963">Cytoplasm</keyword>
<comment type="similarity">
    <text evidence="2 10 11">Belongs to the TRAFAC class translation factor GTPase superfamily. Classic translation factor GTPase family. IF-2 subfamily.</text>
</comment>
<dbReference type="PANTHER" id="PTHR43381">
    <property type="entry name" value="TRANSLATION INITIATION FACTOR IF-2-RELATED"/>
    <property type="match status" value="1"/>
</dbReference>
<evidence type="ECO:0000256" key="5">
    <source>
        <dbReference type="ARBA" id="ARBA00022540"/>
    </source>
</evidence>
<feature type="compositionally biased region" description="Pro residues" evidence="13">
    <location>
        <begin position="181"/>
        <end position="193"/>
    </location>
</feature>
<evidence type="ECO:0000256" key="3">
    <source>
        <dbReference type="ARBA" id="ARBA00020675"/>
    </source>
</evidence>
<dbReference type="InterPro" id="IPR006847">
    <property type="entry name" value="IF2_N"/>
</dbReference>
<keyword evidence="6 10" id="KW-0547">Nucleotide-binding</keyword>
<dbReference type="InterPro" id="IPR036925">
    <property type="entry name" value="TIF_IF2_dom3_sf"/>
</dbReference>
<comment type="function">
    <text evidence="9 10 11">One of the essential components for the initiation of protein synthesis. Protects formylmethionyl-tRNA from spontaneous hydrolysis and promotes its binding to the 30S ribosomal subunits. Also involved in the hydrolysis of GTP during the formation of the 70S ribosomal complex.</text>
</comment>
<evidence type="ECO:0000256" key="12">
    <source>
        <dbReference type="RuleBase" id="RU000645"/>
    </source>
</evidence>
<evidence type="ECO:0000256" key="8">
    <source>
        <dbReference type="ARBA" id="ARBA00023134"/>
    </source>
</evidence>
<evidence type="ECO:0000313" key="15">
    <source>
        <dbReference type="EMBL" id="KIA77393.1"/>
    </source>
</evidence>
<dbReference type="InterPro" id="IPR053905">
    <property type="entry name" value="EF-G-like_DII"/>
</dbReference>
<feature type="binding site" evidence="10">
    <location>
        <begin position="522"/>
        <end position="525"/>
    </location>
    <ligand>
        <name>GTP</name>
        <dbReference type="ChEBI" id="CHEBI:37565"/>
    </ligand>
</feature>
<dbReference type="FunFam" id="2.40.30.10:FF:000054">
    <property type="entry name" value="Translation initiation factor IF-2"/>
    <property type="match status" value="1"/>
</dbReference>
<feature type="domain" description="Tr-type G" evidence="14">
    <location>
        <begin position="413"/>
        <end position="580"/>
    </location>
</feature>
<dbReference type="PANTHER" id="PTHR43381:SF5">
    <property type="entry name" value="TR-TYPE G DOMAIN-CONTAINING PROTEIN"/>
    <property type="match status" value="1"/>
</dbReference>
<dbReference type="PATRIC" id="fig|83552.4.peg.1455"/>
<feature type="compositionally biased region" description="Basic and acidic residues" evidence="13">
    <location>
        <begin position="231"/>
        <end position="277"/>
    </location>
</feature>
<dbReference type="Gene3D" id="3.40.50.10050">
    <property type="entry name" value="Translation initiation factor IF- 2, domain 3"/>
    <property type="match status" value="1"/>
</dbReference>
<dbReference type="CDD" id="cd03692">
    <property type="entry name" value="mtIF2_IVc"/>
    <property type="match status" value="1"/>
</dbReference>
<dbReference type="PROSITE" id="PS51722">
    <property type="entry name" value="G_TR_2"/>
    <property type="match status" value="1"/>
</dbReference>
<dbReference type="PROSITE" id="PS01176">
    <property type="entry name" value="IF2"/>
    <property type="match status" value="1"/>
</dbReference>
<dbReference type="InterPro" id="IPR009000">
    <property type="entry name" value="Transl_B-barrel_sf"/>
</dbReference>
<dbReference type="Proteomes" id="UP000031307">
    <property type="component" value="Unassembled WGS sequence"/>
</dbReference>
<dbReference type="Pfam" id="PF03144">
    <property type="entry name" value="GTP_EFTU_D2"/>
    <property type="match status" value="1"/>
</dbReference>
<evidence type="ECO:0000256" key="10">
    <source>
        <dbReference type="HAMAP-Rule" id="MF_00100"/>
    </source>
</evidence>
<dbReference type="InterPro" id="IPR004161">
    <property type="entry name" value="EFTu-like_2"/>
</dbReference>
<feature type="compositionally biased region" description="Basic and acidic residues" evidence="13">
    <location>
        <begin position="167"/>
        <end position="180"/>
    </location>
</feature>
<sequence length="913" mass="100012">MAKNLKLTIKNTQIAKAVNLEAVKSKLAAKKNAPESEEQLEAKPVSKPSKKPASEEEVKSHKEEAAAPRIRARSKSVFAEPGEGKGISEIASSEDVENQLSEQIEAEETIDEKVAKSSVVEESIAPIADAESAKELIEKEEEAVVESLSQVAEPKIEETVVSVEQEEIIKEAPKPVKEPEAPAPVEAPAPKPAPVREKLGPTGRHIKDLLPPPKPPVAKPKKVEPAAPVRTEADSRDGKPKPKVKRPTEVASPEKQEELVQAEKKGPKFKDFRDVKPVKRQPTQMRSFDSRDRQGLRENDEDQNWRKRRGKSARQQEETVTRPTSLSIRLPISLKDLASEMKLKASQLIAKIFLQGIVVTINDILEDETLVQLLGNEFGCEITIDTTEEERIRVTDKSIKQEIESTDPSLLRTRPPVVAFMGHVDHGKTSLIDAIRKSNRAAGEAGAITQHIGAFCCHTDVGDLTVLDTPGHEAFSSMRARGADVTDIVVLVIAGDEGIRQQTVEAIQHAKEAKVTIIVALNKCDKPNFNAENVYRQLAEHELLPEAWGGQIITVNCSATTGEGIKTLLEMLALQTEILELKANPSARARGTVLESELHKGMGSKATILVQNGTLRKGDALVFEQLWGRIKTIHDEFGREMDEVPPSTPAEITGLSGLPDAGQEFIVVSSEKEARSIAEARMLGIRQVNLQKMKKASLENVFQQATETAKKVLHVVLRADVQGSLEALKVALEKIKSTKAELVIISTGVGEIAESDVQLAAASKAVILGFHTKIESHADILVKQLGVQVRLHDIIYHAIDDIKELMSALLDKIPIETEKGQAEVRAIFKSSHLGIVAGCYVTDGVIRRNDSIRVKRNGQKIWQGPISSLKRVKEDVREVAKGLECGILLNNFGEVQAGDILEAFEVTYISQEL</sequence>
<dbReference type="GO" id="GO:0005525">
    <property type="term" value="F:GTP binding"/>
    <property type="evidence" value="ECO:0007669"/>
    <property type="project" value="UniProtKB-KW"/>
</dbReference>
<keyword evidence="7 10" id="KW-0648">Protein biosynthesis</keyword>
<feature type="binding site" evidence="10">
    <location>
        <begin position="422"/>
        <end position="429"/>
    </location>
    <ligand>
        <name>GTP</name>
        <dbReference type="ChEBI" id="CHEBI:37565"/>
    </ligand>
</feature>
<feature type="binding site" evidence="10">
    <location>
        <begin position="468"/>
        <end position="472"/>
    </location>
    <ligand>
        <name>GTP</name>
        <dbReference type="ChEBI" id="CHEBI:37565"/>
    </ligand>
</feature>
<evidence type="ECO:0000256" key="13">
    <source>
        <dbReference type="SAM" id="MobiDB-lite"/>
    </source>
</evidence>
<dbReference type="FunFam" id="3.40.50.10050:FF:000001">
    <property type="entry name" value="Translation initiation factor IF-2"/>
    <property type="match status" value="1"/>
</dbReference>
<dbReference type="SUPFAM" id="SSF52156">
    <property type="entry name" value="Initiation factor IF2/eIF5b, domain 3"/>
    <property type="match status" value="1"/>
</dbReference>
<gene>
    <name evidence="10 15" type="primary">infB</name>
    <name evidence="15" type="ORF">DB43_GJ00100</name>
</gene>
<protein>
    <recommendedName>
        <fullName evidence="3 10">Translation initiation factor IF-2</fullName>
    </recommendedName>
</protein>
<dbReference type="CDD" id="cd03702">
    <property type="entry name" value="IF2_mtIF2_II"/>
    <property type="match status" value="1"/>
</dbReference>
<evidence type="ECO:0000256" key="6">
    <source>
        <dbReference type="ARBA" id="ARBA00022741"/>
    </source>
</evidence>
<comment type="subcellular location">
    <subcellularLocation>
        <location evidence="1 10 12">Cytoplasm</location>
    </subcellularLocation>
</comment>
<dbReference type="FunFam" id="3.40.50.300:FF:000019">
    <property type="entry name" value="Translation initiation factor IF-2"/>
    <property type="match status" value="1"/>
</dbReference>
<dbReference type="Pfam" id="PF22042">
    <property type="entry name" value="EF-G_D2"/>
    <property type="match status" value="1"/>
</dbReference>
<evidence type="ECO:0000256" key="9">
    <source>
        <dbReference type="ARBA" id="ARBA00025162"/>
    </source>
</evidence>
<dbReference type="Gene3D" id="3.40.50.300">
    <property type="entry name" value="P-loop containing nucleotide triphosphate hydrolases"/>
    <property type="match status" value="1"/>
</dbReference>
<dbReference type="FunFam" id="2.40.30.10:FF:000008">
    <property type="entry name" value="Translation initiation factor IF-2"/>
    <property type="match status" value="1"/>
</dbReference>
<evidence type="ECO:0000313" key="16">
    <source>
        <dbReference type="Proteomes" id="UP000031307"/>
    </source>
</evidence>
<comment type="caution">
    <text evidence="15">The sequence shown here is derived from an EMBL/GenBank/DDBJ whole genome shotgun (WGS) entry which is preliminary data.</text>
</comment>
<dbReference type="Pfam" id="PF00009">
    <property type="entry name" value="GTP_EFTU"/>
    <property type="match status" value="1"/>
</dbReference>
<dbReference type="NCBIfam" id="TIGR00487">
    <property type="entry name" value="IF-2"/>
    <property type="match status" value="1"/>
</dbReference>
<evidence type="ECO:0000256" key="1">
    <source>
        <dbReference type="ARBA" id="ARBA00004496"/>
    </source>
</evidence>
<dbReference type="InterPro" id="IPR023115">
    <property type="entry name" value="TIF_IF2_dom3"/>
</dbReference>
<dbReference type="GO" id="GO:0003743">
    <property type="term" value="F:translation initiation factor activity"/>
    <property type="evidence" value="ECO:0007669"/>
    <property type="project" value="UniProtKB-UniRule"/>
</dbReference>
<keyword evidence="5 10" id="KW-0396">Initiation factor</keyword>
<dbReference type="Gene3D" id="2.40.30.10">
    <property type="entry name" value="Translation factors"/>
    <property type="match status" value="2"/>
</dbReference>
<evidence type="ECO:0000256" key="2">
    <source>
        <dbReference type="ARBA" id="ARBA00007733"/>
    </source>
</evidence>
<accession>A0A0C1EBG7</accession>
<proteinExistence type="inferred from homology"/>
<name>A0A0C1EBG7_9BACT</name>
<dbReference type="HAMAP" id="MF_00100_B">
    <property type="entry name" value="IF_2_B"/>
    <property type="match status" value="1"/>
</dbReference>
<feature type="compositionally biased region" description="Basic and acidic residues" evidence="13">
    <location>
        <begin position="288"/>
        <end position="298"/>
    </location>
</feature>
<dbReference type="SUPFAM" id="SSF50447">
    <property type="entry name" value="Translation proteins"/>
    <property type="match status" value="2"/>
</dbReference>
<keyword evidence="8 10" id="KW-0342">GTP-binding</keyword>
<feature type="region of interest" description="Disordered" evidence="13">
    <location>
        <begin position="165"/>
        <end position="322"/>
    </location>
</feature>
<dbReference type="InterPro" id="IPR005225">
    <property type="entry name" value="Small_GTP-bd"/>
</dbReference>
<dbReference type="CDD" id="cd01887">
    <property type="entry name" value="IF2_eIF5B"/>
    <property type="match status" value="1"/>
</dbReference>
<dbReference type="NCBIfam" id="TIGR00231">
    <property type="entry name" value="small_GTP"/>
    <property type="match status" value="1"/>
</dbReference>
<evidence type="ECO:0000256" key="11">
    <source>
        <dbReference type="RuleBase" id="RU000644"/>
    </source>
</evidence>
<organism evidence="15 16">
    <name type="scientific">Parachlamydia acanthamoebae</name>
    <dbReference type="NCBI Taxonomy" id="83552"/>
    <lineage>
        <taxon>Bacteria</taxon>
        <taxon>Pseudomonadati</taxon>
        <taxon>Chlamydiota</taxon>
        <taxon>Chlamydiia</taxon>
        <taxon>Parachlamydiales</taxon>
        <taxon>Parachlamydiaceae</taxon>
        <taxon>Parachlamydia</taxon>
    </lineage>
</organism>
<dbReference type="GO" id="GO:0003924">
    <property type="term" value="F:GTPase activity"/>
    <property type="evidence" value="ECO:0007669"/>
    <property type="project" value="UniProtKB-UniRule"/>
</dbReference>
<dbReference type="AlphaFoldDB" id="A0A0C1EBG7"/>
<feature type="compositionally biased region" description="Basic and acidic residues" evidence="13">
    <location>
        <begin position="52"/>
        <end position="66"/>
    </location>
</feature>
<dbReference type="InterPro" id="IPR000178">
    <property type="entry name" value="TF_IF2_bacterial-like"/>
</dbReference>
<dbReference type="InterPro" id="IPR044145">
    <property type="entry name" value="IF2_II"/>
</dbReference>
<dbReference type="Pfam" id="PF11987">
    <property type="entry name" value="IF-2"/>
    <property type="match status" value="1"/>
</dbReference>
<dbReference type="OMA" id="RKNPWMN"/>
<evidence type="ECO:0000256" key="4">
    <source>
        <dbReference type="ARBA" id="ARBA00022490"/>
    </source>
</evidence>